<dbReference type="GO" id="GO:0009055">
    <property type="term" value="F:electron transfer activity"/>
    <property type="evidence" value="ECO:0007669"/>
    <property type="project" value="UniProtKB-UniRule"/>
</dbReference>
<keyword evidence="9" id="KW-1185">Reference proteome</keyword>
<evidence type="ECO:0000313" key="8">
    <source>
        <dbReference type="EMBL" id="MBA5776468.1"/>
    </source>
</evidence>
<dbReference type="InterPro" id="IPR023048">
    <property type="entry name" value="NADH:quinone_OxRdtase_FMN_depd"/>
</dbReference>
<dbReference type="GO" id="GO:0016652">
    <property type="term" value="F:oxidoreductase activity, acting on NAD(P)H as acceptor"/>
    <property type="evidence" value="ECO:0007669"/>
    <property type="project" value="UniProtKB-UniRule"/>
</dbReference>
<comment type="caution">
    <text evidence="8">The sequence shown here is derived from an EMBL/GenBank/DDBJ whole genome shotgun (WGS) entry which is preliminary data.</text>
</comment>
<organism evidence="8 9">
    <name type="scientific">Stappia albiluteola</name>
    <dbReference type="NCBI Taxonomy" id="2758565"/>
    <lineage>
        <taxon>Bacteria</taxon>
        <taxon>Pseudomonadati</taxon>
        <taxon>Pseudomonadota</taxon>
        <taxon>Alphaproteobacteria</taxon>
        <taxon>Hyphomicrobiales</taxon>
        <taxon>Stappiaceae</taxon>
        <taxon>Stappia</taxon>
    </lineage>
</organism>
<comment type="function">
    <text evidence="6">Also exhibits azoreductase activity. Catalyzes the reductive cleavage of the azo bond in aromatic azo compounds to the corresponding amines.</text>
</comment>
<gene>
    <name evidence="6" type="primary">azoR</name>
    <name evidence="8" type="ORF">H2509_04930</name>
</gene>
<feature type="binding site" evidence="6">
    <location>
        <begin position="15"/>
        <end position="17"/>
    </location>
    <ligand>
        <name>FMN</name>
        <dbReference type="ChEBI" id="CHEBI:58210"/>
    </ligand>
</feature>
<dbReference type="InterPro" id="IPR029039">
    <property type="entry name" value="Flavoprotein-like_sf"/>
</dbReference>
<dbReference type="HAMAP" id="MF_01216">
    <property type="entry name" value="Azoreductase_type1"/>
    <property type="match status" value="1"/>
</dbReference>
<dbReference type="Gene3D" id="3.40.50.360">
    <property type="match status" value="1"/>
</dbReference>
<evidence type="ECO:0000256" key="4">
    <source>
        <dbReference type="ARBA" id="ARBA00023027"/>
    </source>
</evidence>
<dbReference type="GO" id="GO:0010181">
    <property type="term" value="F:FMN binding"/>
    <property type="evidence" value="ECO:0007669"/>
    <property type="project" value="UniProtKB-UniRule"/>
</dbReference>
<keyword evidence="3 6" id="KW-0560">Oxidoreductase</keyword>
<dbReference type="Proteomes" id="UP000541109">
    <property type="component" value="Unassembled WGS sequence"/>
</dbReference>
<evidence type="ECO:0000313" key="9">
    <source>
        <dbReference type="Proteomes" id="UP000541109"/>
    </source>
</evidence>
<comment type="function">
    <text evidence="6">Quinone reductase that provides resistance to thiol-specific stress caused by electrophilic quinones.</text>
</comment>
<sequence length="221" mass="24004">MKLLHVDSSPKGEHSNSRALSRYFVDRLGERVPDLEIDYLDVAAEPLSPPSGLFTRAIYTPPPERTDEMNVELAASDRLCERALDANALVMAMPMHNFSMPAAFKAFVDNLVRVGVTYTFNEDGRPVGRFGRHRVLFITSRGADLRAGGPMAHMDALTPALRAAFGFIGVSAPEFVDAQPLQFADRAAHEAALARAKAELDGVAREWGGGLPAQGSEKQKA</sequence>
<dbReference type="EC" id="1.7.1.17" evidence="6"/>
<evidence type="ECO:0000259" key="7">
    <source>
        <dbReference type="Pfam" id="PF02525"/>
    </source>
</evidence>
<dbReference type="EMBL" id="JACFXV010000043">
    <property type="protein sequence ID" value="MBA5776468.1"/>
    <property type="molecule type" value="Genomic_DNA"/>
</dbReference>
<comment type="caution">
    <text evidence="6">Lacks conserved residue(s) required for the propagation of feature annotation.</text>
</comment>
<comment type="subunit">
    <text evidence="6">Homodimer.</text>
</comment>
<keyword evidence="1 6" id="KW-0285">Flavoprotein</keyword>
<evidence type="ECO:0000256" key="2">
    <source>
        <dbReference type="ARBA" id="ARBA00022643"/>
    </source>
</evidence>
<proteinExistence type="inferred from homology"/>
<dbReference type="PANTHER" id="PTHR43741:SF4">
    <property type="entry name" value="FMN-DEPENDENT NADH:QUINONE OXIDOREDUCTASE"/>
    <property type="match status" value="1"/>
</dbReference>
<reference evidence="8 9" key="1">
    <citation type="submission" date="2020-07" db="EMBL/GenBank/DDBJ databases">
        <title>Stappia sp., F7233, whole genome shotgun sequencing project.</title>
        <authorList>
            <person name="Jiang S."/>
            <person name="Liu Z.W."/>
            <person name="Du Z.J."/>
        </authorList>
    </citation>
    <scope>NUCLEOTIDE SEQUENCE [LARGE SCALE GENOMIC DNA]</scope>
    <source>
        <strain evidence="8 9">F7233</strain>
    </source>
</reference>
<dbReference type="RefSeq" id="WP_182162899.1">
    <property type="nucleotide sequence ID" value="NZ_JACFXV010000043.1"/>
</dbReference>
<accession>A0A839ABQ2</accession>
<feature type="domain" description="Flavodoxin-like fold" evidence="7">
    <location>
        <begin position="1"/>
        <end position="200"/>
    </location>
</feature>
<evidence type="ECO:0000256" key="5">
    <source>
        <dbReference type="ARBA" id="ARBA00048542"/>
    </source>
</evidence>
<dbReference type="InterPro" id="IPR050104">
    <property type="entry name" value="FMN-dep_NADH:Q_OxRdtase_AzoR1"/>
</dbReference>
<dbReference type="Pfam" id="PF02525">
    <property type="entry name" value="Flavodoxin_2"/>
    <property type="match status" value="1"/>
</dbReference>
<dbReference type="PANTHER" id="PTHR43741">
    <property type="entry name" value="FMN-DEPENDENT NADH-AZOREDUCTASE 1"/>
    <property type="match status" value="1"/>
</dbReference>
<evidence type="ECO:0000256" key="1">
    <source>
        <dbReference type="ARBA" id="ARBA00022630"/>
    </source>
</evidence>
<dbReference type="EC" id="1.6.5.-" evidence="6"/>
<protein>
    <recommendedName>
        <fullName evidence="6">FMN dependent NADH:quinone oxidoreductase</fullName>
        <ecNumber evidence="6">1.6.5.-</ecNumber>
    </recommendedName>
    <alternativeName>
        <fullName evidence="6">Azo-dye reductase</fullName>
    </alternativeName>
    <alternativeName>
        <fullName evidence="6">FMN-dependent NADH-azo compound oxidoreductase</fullName>
    </alternativeName>
    <alternativeName>
        <fullName evidence="6">FMN-dependent NADH-azoreductase</fullName>
        <ecNumber evidence="6">1.7.1.17</ecNumber>
    </alternativeName>
</protein>
<dbReference type="GO" id="GO:0016655">
    <property type="term" value="F:oxidoreductase activity, acting on NAD(P)H, quinone or similar compound as acceptor"/>
    <property type="evidence" value="ECO:0007669"/>
    <property type="project" value="InterPro"/>
</dbReference>
<comment type="catalytic activity">
    <reaction evidence="6">
        <text>2 a quinone + NADH + H(+) = 2 a 1,4-benzosemiquinone + NAD(+)</text>
        <dbReference type="Rhea" id="RHEA:65952"/>
        <dbReference type="ChEBI" id="CHEBI:15378"/>
        <dbReference type="ChEBI" id="CHEBI:57540"/>
        <dbReference type="ChEBI" id="CHEBI:57945"/>
        <dbReference type="ChEBI" id="CHEBI:132124"/>
        <dbReference type="ChEBI" id="CHEBI:134225"/>
    </reaction>
</comment>
<evidence type="ECO:0000256" key="6">
    <source>
        <dbReference type="HAMAP-Rule" id="MF_01216"/>
    </source>
</evidence>
<comment type="cofactor">
    <cofactor evidence="6">
        <name>FMN</name>
        <dbReference type="ChEBI" id="CHEBI:58210"/>
    </cofactor>
    <text evidence="6">Binds 1 FMN per subunit.</text>
</comment>
<name>A0A839ABQ2_9HYPH</name>
<keyword evidence="4 6" id="KW-0520">NAD</keyword>
<evidence type="ECO:0000256" key="3">
    <source>
        <dbReference type="ARBA" id="ARBA00023002"/>
    </source>
</evidence>
<feature type="binding site" evidence="6">
    <location>
        <position position="9"/>
    </location>
    <ligand>
        <name>FMN</name>
        <dbReference type="ChEBI" id="CHEBI:58210"/>
    </ligand>
</feature>
<comment type="catalytic activity">
    <reaction evidence="5">
        <text>N,N-dimethyl-1,4-phenylenediamine + anthranilate + 2 NAD(+) = 2-(4-dimethylaminophenyl)diazenylbenzoate + 2 NADH + 2 H(+)</text>
        <dbReference type="Rhea" id="RHEA:55872"/>
        <dbReference type="ChEBI" id="CHEBI:15378"/>
        <dbReference type="ChEBI" id="CHEBI:15783"/>
        <dbReference type="ChEBI" id="CHEBI:16567"/>
        <dbReference type="ChEBI" id="CHEBI:57540"/>
        <dbReference type="ChEBI" id="CHEBI:57945"/>
        <dbReference type="ChEBI" id="CHEBI:71579"/>
        <dbReference type="EC" id="1.7.1.17"/>
    </reaction>
    <physiologicalReaction direction="right-to-left" evidence="5">
        <dbReference type="Rhea" id="RHEA:55874"/>
    </physiologicalReaction>
</comment>
<dbReference type="InterPro" id="IPR003680">
    <property type="entry name" value="Flavodoxin_fold"/>
</dbReference>
<comment type="similarity">
    <text evidence="6">Belongs to the azoreductase type 1 family.</text>
</comment>
<dbReference type="SUPFAM" id="SSF52218">
    <property type="entry name" value="Flavoproteins"/>
    <property type="match status" value="1"/>
</dbReference>
<dbReference type="AlphaFoldDB" id="A0A839ABQ2"/>
<keyword evidence="2 6" id="KW-0288">FMN</keyword>